<reference evidence="1 2" key="1">
    <citation type="journal article" date="2018" name="New Phytol.">
        <title>Phylogenomics of Endogonaceae and evolution of mycorrhizas within Mucoromycota.</title>
        <authorList>
            <person name="Chang Y."/>
            <person name="Desiro A."/>
            <person name="Na H."/>
            <person name="Sandor L."/>
            <person name="Lipzen A."/>
            <person name="Clum A."/>
            <person name="Barry K."/>
            <person name="Grigoriev I.V."/>
            <person name="Martin F.M."/>
            <person name="Stajich J.E."/>
            <person name="Smith M.E."/>
            <person name="Bonito G."/>
            <person name="Spatafora J.W."/>
        </authorList>
    </citation>
    <scope>NUCLEOTIDE SEQUENCE [LARGE SCALE GENOMIC DNA]</scope>
    <source>
        <strain evidence="1 2">GMNB39</strain>
    </source>
</reference>
<accession>A0A433D3A3</accession>
<dbReference type="OrthoDB" id="3248508at2759"/>
<dbReference type="Proteomes" id="UP000268093">
    <property type="component" value="Unassembled WGS sequence"/>
</dbReference>
<proteinExistence type="predicted"/>
<organism evidence="1 2">
    <name type="scientific">Jimgerdemannia flammicorona</name>
    <dbReference type="NCBI Taxonomy" id="994334"/>
    <lineage>
        <taxon>Eukaryota</taxon>
        <taxon>Fungi</taxon>
        <taxon>Fungi incertae sedis</taxon>
        <taxon>Mucoromycota</taxon>
        <taxon>Mucoromycotina</taxon>
        <taxon>Endogonomycetes</taxon>
        <taxon>Endogonales</taxon>
        <taxon>Endogonaceae</taxon>
        <taxon>Jimgerdemannia</taxon>
    </lineage>
</organism>
<sequence length="152" mass="16579">MFAKLELDILIHIRAPDTRILRPATTLTPSPIVATTPVLLTFSDRDIEHGAAGIDRLPPDPALFRRPVALGGIVKLAVLIAEADTGGVIGERRVMVCVKKIYPAQDIRIRRGWSRRRGVNVFDDSAGDIEITLWGGQVGVADSWSEFRTGGL</sequence>
<dbReference type="AlphaFoldDB" id="A0A433D3A3"/>
<evidence type="ECO:0000313" key="1">
    <source>
        <dbReference type="EMBL" id="RUP45305.1"/>
    </source>
</evidence>
<keyword evidence="2" id="KW-1185">Reference proteome</keyword>
<protein>
    <submittedName>
        <fullName evidence="1">Uncharacterized protein</fullName>
    </submittedName>
</protein>
<dbReference type="EMBL" id="RBNI01007487">
    <property type="protein sequence ID" value="RUP45305.1"/>
    <property type="molecule type" value="Genomic_DNA"/>
</dbReference>
<name>A0A433D3A3_9FUNG</name>
<evidence type="ECO:0000313" key="2">
    <source>
        <dbReference type="Proteomes" id="UP000268093"/>
    </source>
</evidence>
<comment type="caution">
    <text evidence="1">The sequence shown here is derived from an EMBL/GenBank/DDBJ whole genome shotgun (WGS) entry which is preliminary data.</text>
</comment>
<gene>
    <name evidence="1" type="ORF">BC936DRAFT_148332</name>
</gene>